<dbReference type="PROSITE" id="PS51332">
    <property type="entry name" value="B12_BINDING"/>
    <property type="match status" value="1"/>
</dbReference>
<feature type="domain" description="B12-binding" evidence="1">
    <location>
        <begin position="110"/>
        <end position="235"/>
    </location>
</feature>
<protein>
    <submittedName>
        <fullName evidence="2">Oxygen-sensing regulator PpaA</fullName>
    </submittedName>
</protein>
<dbReference type="InterPro" id="IPR036594">
    <property type="entry name" value="Meth_synthase_dom"/>
</dbReference>
<dbReference type="Proteomes" id="UP001499910">
    <property type="component" value="Unassembled WGS sequence"/>
</dbReference>
<proteinExistence type="predicted"/>
<dbReference type="Gene3D" id="3.40.50.280">
    <property type="entry name" value="Cobalamin-binding domain"/>
    <property type="match status" value="1"/>
</dbReference>
<dbReference type="RefSeq" id="WP_259550448.1">
    <property type="nucleotide sequence ID" value="NZ_BAABHW010000002.1"/>
</dbReference>
<keyword evidence="3" id="KW-1185">Reference proteome</keyword>
<dbReference type="InterPro" id="IPR003759">
    <property type="entry name" value="Cbl-bd_cap"/>
</dbReference>
<evidence type="ECO:0000259" key="1">
    <source>
        <dbReference type="PROSITE" id="PS51332"/>
    </source>
</evidence>
<accession>A0ABP9LCG9</accession>
<name>A0ABP9LCG9_9RHOB</name>
<reference evidence="3" key="1">
    <citation type="journal article" date="2019" name="Int. J. Syst. Evol. Microbiol.">
        <title>The Global Catalogue of Microorganisms (GCM) 10K type strain sequencing project: providing services to taxonomists for standard genome sequencing and annotation.</title>
        <authorList>
            <consortium name="The Broad Institute Genomics Platform"/>
            <consortium name="The Broad Institute Genome Sequencing Center for Infectious Disease"/>
            <person name="Wu L."/>
            <person name="Ma J."/>
        </authorList>
    </citation>
    <scope>NUCLEOTIDE SEQUENCE [LARGE SCALE GENOMIC DNA]</scope>
    <source>
        <strain evidence="3">JCM 18015</strain>
    </source>
</reference>
<sequence length="235" mass="25536">MKRICRDKEISEISEEVQRALGSPLTAALVCALCDVDDESAEAIVNDLIAAGVSVEDICVDHLAAAARRLGEMWEADTLPFTEVTMASARIQSIMRQLPPPRKRVTHHPSRGAVFCAVPGEEHTLGVMMAADLFRRNGWDVSLLVGMSHEELVDRLTRDDRGVIGVSCSGLHSRPALIRLIEDLRRVRPAAHLVLAGQIVTKPSELAGVPTVDGYVASFQEAEAALQRIEGRVTS</sequence>
<dbReference type="EMBL" id="BAABHW010000002">
    <property type="protein sequence ID" value="GAA5073408.1"/>
    <property type="molecule type" value="Genomic_DNA"/>
</dbReference>
<organism evidence="2 3">
    <name type="scientific">[Roseibacterium] beibuensis</name>
    <dbReference type="NCBI Taxonomy" id="1193142"/>
    <lineage>
        <taxon>Bacteria</taxon>
        <taxon>Pseudomonadati</taxon>
        <taxon>Pseudomonadota</taxon>
        <taxon>Alphaproteobacteria</taxon>
        <taxon>Rhodobacterales</taxon>
        <taxon>Roseobacteraceae</taxon>
        <taxon>Roseicyclus</taxon>
    </lineage>
</organism>
<dbReference type="Gene3D" id="1.10.1240.10">
    <property type="entry name" value="Methionine synthase domain"/>
    <property type="match status" value="1"/>
</dbReference>
<dbReference type="InterPro" id="IPR036724">
    <property type="entry name" value="Cobalamin-bd_sf"/>
</dbReference>
<evidence type="ECO:0000313" key="3">
    <source>
        <dbReference type="Proteomes" id="UP001499910"/>
    </source>
</evidence>
<dbReference type="SUPFAM" id="SSF47644">
    <property type="entry name" value="Methionine synthase domain"/>
    <property type="match status" value="1"/>
</dbReference>
<dbReference type="SUPFAM" id="SSF52242">
    <property type="entry name" value="Cobalamin (vitamin B12)-binding domain"/>
    <property type="match status" value="1"/>
</dbReference>
<evidence type="ECO:0000313" key="2">
    <source>
        <dbReference type="EMBL" id="GAA5073408.1"/>
    </source>
</evidence>
<dbReference type="InterPro" id="IPR006158">
    <property type="entry name" value="Cobalamin-bd"/>
</dbReference>
<comment type="caution">
    <text evidence="2">The sequence shown here is derived from an EMBL/GenBank/DDBJ whole genome shotgun (WGS) entry which is preliminary data.</text>
</comment>
<dbReference type="Pfam" id="PF02310">
    <property type="entry name" value="B12-binding"/>
    <property type="match status" value="1"/>
</dbReference>
<gene>
    <name evidence="2" type="primary">ppaA_1</name>
    <name evidence="2" type="ORF">GCM10023209_19290</name>
</gene>
<dbReference type="Pfam" id="PF02607">
    <property type="entry name" value="B12-binding_2"/>
    <property type="match status" value="1"/>
</dbReference>